<dbReference type="STRING" id="487184.SAMN05216421_1921"/>
<sequence>MTSSPLDPKAIDIDLAPRYDFARRIALSAAERAMAYYNGRRDLTVEIKNEDEQDVVSVADRELEAFIRAELEREFPEDGFLGEESGQANLSARCVWVIDPIDGTACFVNGLHNWCVSVGMMLDGKPCLGAIADPNHSELFHGCIGRGAWVNDTPLKISQAEHVREGLTGTGTFHPTGKQYFMPFLQQLLDEGGMFIRNGSGALMTAYVAAGRLIGYYETQLKSWDCLAALVLIDEAGGRRNDFFRGNGLTEGNPFLVAGPHVYDQLATMVGPSLDG</sequence>
<dbReference type="Gene3D" id="3.40.190.80">
    <property type="match status" value="1"/>
</dbReference>
<keyword evidence="7" id="KW-0805">Transcription regulation</keyword>
<dbReference type="InterPro" id="IPR000760">
    <property type="entry name" value="Inositol_monophosphatase-like"/>
</dbReference>
<feature type="binding site" evidence="11">
    <location>
        <position position="102"/>
    </location>
    <ligand>
        <name>Mg(2+)</name>
        <dbReference type="ChEBI" id="CHEBI:18420"/>
        <label>1</label>
        <note>catalytic</note>
    </ligand>
</feature>
<feature type="binding site" evidence="11">
    <location>
        <position position="101"/>
    </location>
    <ligand>
        <name>Mg(2+)</name>
        <dbReference type="ChEBI" id="CHEBI:18420"/>
        <label>1</label>
        <note>catalytic</note>
    </ligand>
</feature>
<evidence type="ECO:0000256" key="10">
    <source>
        <dbReference type="ARBA" id="ARBA00030730"/>
    </source>
</evidence>
<name>A0A1H1TYM5_9GAMM</name>
<keyword evidence="7" id="KW-0889">Transcription antitermination</keyword>
<dbReference type="PROSITE" id="PS00629">
    <property type="entry name" value="IMP_1"/>
    <property type="match status" value="1"/>
</dbReference>
<dbReference type="GO" id="GO:0007165">
    <property type="term" value="P:signal transduction"/>
    <property type="evidence" value="ECO:0007669"/>
    <property type="project" value="TreeGrafter"/>
</dbReference>
<comment type="catalytic activity">
    <reaction evidence="1">
        <text>a myo-inositol phosphate + H2O = myo-inositol + phosphate</text>
        <dbReference type="Rhea" id="RHEA:24056"/>
        <dbReference type="ChEBI" id="CHEBI:15377"/>
        <dbReference type="ChEBI" id="CHEBI:17268"/>
        <dbReference type="ChEBI" id="CHEBI:43474"/>
        <dbReference type="ChEBI" id="CHEBI:84139"/>
        <dbReference type="EC" id="3.1.3.25"/>
    </reaction>
</comment>
<comment type="similarity">
    <text evidence="3">Belongs to the inositol monophosphatase superfamily.</text>
</comment>
<feature type="binding site" evidence="11">
    <location>
        <position position="83"/>
    </location>
    <ligand>
        <name>Mg(2+)</name>
        <dbReference type="ChEBI" id="CHEBI:18420"/>
        <label>1</label>
        <note>catalytic</note>
    </ligand>
</feature>
<dbReference type="OrthoDB" id="9785695at2"/>
<dbReference type="SUPFAM" id="SSF56655">
    <property type="entry name" value="Carbohydrate phosphatase"/>
    <property type="match status" value="1"/>
</dbReference>
<comment type="cofactor">
    <cofactor evidence="2 11">
        <name>Mg(2+)</name>
        <dbReference type="ChEBI" id="CHEBI:18420"/>
    </cofactor>
</comment>
<dbReference type="RefSeq" id="WP_093393764.1">
    <property type="nucleotide sequence ID" value="NZ_LT629736.1"/>
</dbReference>
<proteinExistence type="inferred from homology"/>
<gene>
    <name evidence="12" type="ORF">SAMN05216421_1921</name>
</gene>
<keyword evidence="8 11" id="KW-0460">Magnesium</keyword>
<evidence type="ECO:0000256" key="4">
    <source>
        <dbReference type="ARBA" id="ARBA00013106"/>
    </source>
</evidence>
<dbReference type="Pfam" id="PF00459">
    <property type="entry name" value="Inositol_P"/>
    <property type="match status" value="1"/>
</dbReference>
<feature type="binding site" evidence="11">
    <location>
        <position position="225"/>
    </location>
    <ligand>
        <name>Mg(2+)</name>
        <dbReference type="ChEBI" id="CHEBI:18420"/>
        <label>1</label>
        <note>catalytic</note>
    </ligand>
</feature>
<keyword evidence="6" id="KW-0378">Hydrolase</keyword>
<evidence type="ECO:0000256" key="11">
    <source>
        <dbReference type="PIRSR" id="PIRSR600760-2"/>
    </source>
</evidence>
<keyword evidence="5 11" id="KW-0479">Metal-binding</keyword>
<dbReference type="AlphaFoldDB" id="A0A1H1TYM5"/>
<evidence type="ECO:0000256" key="6">
    <source>
        <dbReference type="ARBA" id="ARBA00022801"/>
    </source>
</evidence>
<dbReference type="Gene3D" id="3.30.540.10">
    <property type="entry name" value="Fructose-1,6-Bisphosphatase, subunit A, domain 1"/>
    <property type="match status" value="1"/>
</dbReference>
<protein>
    <recommendedName>
        <fullName evidence="9">Nus factor SuhB</fullName>
        <ecNumber evidence="4">3.1.3.25</ecNumber>
    </recommendedName>
    <alternativeName>
        <fullName evidence="10">Inositol-1-monophosphatase</fullName>
    </alternativeName>
</protein>
<evidence type="ECO:0000313" key="13">
    <source>
        <dbReference type="Proteomes" id="UP000243207"/>
    </source>
</evidence>
<organism evidence="12 13">
    <name type="scientific">Halopseudomonas xinjiangensis</name>
    <dbReference type="NCBI Taxonomy" id="487184"/>
    <lineage>
        <taxon>Bacteria</taxon>
        <taxon>Pseudomonadati</taxon>
        <taxon>Pseudomonadota</taxon>
        <taxon>Gammaproteobacteria</taxon>
        <taxon>Pseudomonadales</taxon>
        <taxon>Pseudomonadaceae</taxon>
        <taxon>Halopseudomonas</taxon>
    </lineage>
</organism>
<feature type="binding site" evidence="11">
    <location>
        <position position="99"/>
    </location>
    <ligand>
        <name>Mg(2+)</name>
        <dbReference type="ChEBI" id="CHEBI:18420"/>
        <label>1</label>
        <note>catalytic</note>
    </ligand>
</feature>
<dbReference type="GO" id="GO:0031564">
    <property type="term" value="P:transcription antitermination"/>
    <property type="evidence" value="ECO:0007669"/>
    <property type="project" value="UniProtKB-KW"/>
</dbReference>
<evidence type="ECO:0000313" key="12">
    <source>
        <dbReference type="EMBL" id="SDS65365.1"/>
    </source>
</evidence>
<keyword evidence="7" id="KW-0804">Transcription</keyword>
<dbReference type="EC" id="3.1.3.25" evidence="4"/>
<evidence type="ECO:0000256" key="9">
    <source>
        <dbReference type="ARBA" id="ARBA00023884"/>
    </source>
</evidence>
<dbReference type="PANTHER" id="PTHR20854:SF4">
    <property type="entry name" value="INOSITOL-1-MONOPHOSPHATASE-RELATED"/>
    <property type="match status" value="1"/>
</dbReference>
<evidence type="ECO:0000256" key="2">
    <source>
        <dbReference type="ARBA" id="ARBA00001946"/>
    </source>
</evidence>
<dbReference type="GO" id="GO:0008934">
    <property type="term" value="F:inositol monophosphate 1-phosphatase activity"/>
    <property type="evidence" value="ECO:0007669"/>
    <property type="project" value="TreeGrafter"/>
</dbReference>
<dbReference type="PANTHER" id="PTHR20854">
    <property type="entry name" value="INOSITOL MONOPHOSPHATASE"/>
    <property type="match status" value="1"/>
</dbReference>
<reference evidence="13" key="1">
    <citation type="submission" date="2016-10" db="EMBL/GenBank/DDBJ databases">
        <authorList>
            <person name="Varghese N."/>
            <person name="Submissions S."/>
        </authorList>
    </citation>
    <scope>NUCLEOTIDE SEQUENCE [LARGE SCALE GENOMIC DNA]</scope>
    <source>
        <strain evidence="13">NRRL B-51270</strain>
    </source>
</reference>
<keyword evidence="13" id="KW-1185">Reference proteome</keyword>
<evidence type="ECO:0000256" key="8">
    <source>
        <dbReference type="ARBA" id="ARBA00022842"/>
    </source>
</evidence>
<evidence type="ECO:0000256" key="1">
    <source>
        <dbReference type="ARBA" id="ARBA00001033"/>
    </source>
</evidence>
<dbReference type="GO" id="GO:0046872">
    <property type="term" value="F:metal ion binding"/>
    <property type="evidence" value="ECO:0007669"/>
    <property type="project" value="UniProtKB-KW"/>
</dbReference>
<dbReference type="GO" id="GO:0006020">
    <property type="term" value="P:inositol metabolic process"/>
    <property type="evidence" value="ECO:0007669"/>
    <property type="project" value="TreeGrafter"/>
</dbReference>
<accession>A0A1H1TYM5</accession>
<evidence type="ECO:0000256" key="3">
    <source>
        <dbReference type="ARBA" id="ARBA00009759"/>
    </source>
</evidence>
<evidence type="ECO:0000256" key="5">
    <source>
        <dbReference type="ARBA" id="ARBA00022723"/>
    </source>
</evidence>
<evidence type="ECO:0000256" key="7">
    <source>
        <dbReference type="ARBA" id="ARBA00022814"/>
    </source>
</evidence>
<dbReference type="FunFam" id="3.30.540.10:FF:000003">
    <property type="entry name" value="Inositol-1-monophosphatase"/>
    <property type="match status" value="1"/>
</dbReference>
<dbReference type="InterPro" id="IPR020583">
    <property type="entry name" value="Inositol_monoP_metal-BS"/>
</dbReference>
<dbReference type="PRINTS" id="PR00377">
    <property type="entry name" value="IMPHPHTASES"/>
</dbReference>
<dbReference type="Proteomes" id="UP000243207">
    <property type="component" value="Chromosome I"/>
</dbReference>
<dbReference type="EMBL" id="LT629736">
    <property type="protein sequence ID" value="SDS65365.1"/>
    <property type="molecule type" value="Genomic_DNA"/>
</dbReference>